<proteinExistence type="predicted"/>
<evidence type="ECO:0000313" key="2">
    <source>
        <dbReference type="EMBL" id="DBA11692.1"/>
    </source>
</evidence>
<feature type="compositionally biased region" description="Polar residues" evidence="1">
    <location>
        <begin position="36"/>
        <end position="46"/>
    </location>
</feature>
<protein>
    <submittedName>
        <fullName evidence="2">ORF78</fullName>
    </submittedName>
</protein>
<dbReference type="EMBL" id="BK063088">
    <property type="protein sequence ID" value="DBA11692.1"/>
    <property type="molecule type" value="Genomic_DNA"/>
</dbReference>
<feature type="region of interest" description="Disordered" evidence="1">
    <location>
        <begin position="36"/>
        <end position="69"/>
    </location>
</feature>
<feature type="compositionally biased region" description="Basic and acidic residues" evidence="1">
    <location>
        <begin position="93"/>
        <end position="102"/>
    </location>
</feature>
<feature type="region of interest" description="Disordered" evidence="1">
    <location>
        <begin position="84"/>
        <end position="109"/>
    </location>
</feature>
<accession>A0AA48SFG4</accession>
<reference evidence="2" key="1">
    <citation type="journal article" date="2023" name="Front. Mar. Sci.">
        <title>Tracing the invertebrate herpesviruses in the global sequence datasets.</title>
        <authorList>
            <person name="Rosani U."/>
            <person name="Gaia M."/>
            <person name="Delmont T.O."/>
            <person name="Krupovic M."/>
        </authorList>
    </citation>
    <scope>NUCLEOTIDE SEQUENCE</scope>
    <source>
        <strain evidence="2">MalacoHV4/Med/2018 155</strain>
    </source>
</reference>
<name>A0AA48SFG4_9VIRU</name>
<reference evidence="2" key="2">
    <citation type="submission" date="2023-01" db="EMBL/GenBank/DDBJ databases">
        <authorList>
            <person name="Rosani U."/>
            <person name="Delmont T.O."/>
            <person name="Gaia M."/>
            <person name="Krupovic M."/>
        </authorList>
    </citation>
    <scope>NUCLEOTIDE SEQUENCE</scope>
    <source>
        <strain evidence="2">MalacoHV4/Med/2018 155</strain>
    </source>
</reference>
<organism evidence="2">
    <name type="scientific">Malaco herpesvirus 4</name>
    <dbReference type="NCBI Taxonomy" id="3031800"/>
    <lineage>
        <taxon>Viruses</taxon>
        <taxon>Duplodnaviria</taxon>
        <taxon>Heunggongvirae</taxon>
        <taxon>Peploviricota</taxon>
        <taxon>Herviviricetes</taxon>
        <taxon>Herpesvirales</taxon>
        <taxon>Malacoherpesviridae</taxon>
    </lineage>
</organism>
<sequence length="334" mass="38337">MKSVAPHTPDNAKMKHVEVEHQTTTTPMALSLKHPSTQKIKNNAGSSLLRDDRQNTRKSPRPLCSTVHVNDNNKGRLCAEPVKAHKNNKKRDRTSSDMDGGHHKSKKMKTTRLPFISNEKERSKLKPYYIQLDKLIKRTTKSKKNLHQIELLKSLKHALEKGNVEYLPPVFMIESADEQQMVKWHNLFSLLVTQSQNTKLKHTIDVREYIMDPLKPLAKKDGRVSKTRPCRPVMIVFQNATGVVNETRLTMIRNLIGKHSAFCAVVCFSTVYDVKQNNPKQGRQYMLETMPVGMELFTGKEHKKIPDPSGLDIPTTLLDLMRRMEKMEKQQITL</sequence>
<evidence type="ECO:0000256" key="1">
    <source>
        <dbReference type="SAM" id="MobiDB-lite"/>
    </source>
</evidence>